<keyword evidence="1" id="KW-0175">Coiled coil</keyword>
<organism evidence="3 4">
    <name type="scientific">Entamoeba histolytica</name>
    <dbReference type="NCBI Taxonomy" id="5759"/>
    <lineage>
        <taxon>Eukaryota</taxon>
        <taxon>Amoebozoa</taxon>
        <taxon>Evosea</taxon>
        <taxon>Archamoebae</taxon>
        <taxon>Mastigamoebida</taxon>
        <taxon>Entamoebidae</taxon>
        <taxon>Entamoeba</taxon>
    </lineage>
</organism>
<dbReference type="VEuPathDB" id="AmoebaDB:EHI5A_197380"/>
<feature type="coiled-coil region" evidence="1">
    <location>
        <begin position="373"/>
        <end position="400"/>
    </location>
</feature>
<dbReference type="AlphaFoldDB" id="A0A5K1U9H0"/>
<evidence type="ECO:0000313" key="3">
    <source>
        <dbReference type="EMBL" id="GAT98238.1"/>
    </source>
</evidence>
<proteinExistence type="predicted"/>
<dbReference type="VEuPathDB" id="AmoebaDB:EHI_074570"/>
<sequence length="488" mass="58728">MNYWYRPNVLKRKWGSYGSITNEYFNNYINDDFDPDNGEDYYFKEDDVDLHPDDYENGTFYEPDIEIYKTDIPIPEDVDINMKMNQLDTFSDPDINEYKNENLINIETDDNMDIYEKENVQEEMPIYEIINPEDPTDVLTYTNPITQILQKAGIDTSNEAEMAKYLLEIRDIIRENNRKNIDELIKAQEQGLIINGSIIKDKSLLDIKEDDIPIIIEKEEEPMEEIEYIKDKHDPDRNIIPPKPPRENRNTIKQWIDKNRDNSKRKHHLEDTNEYQEKRDYERGIQIEELQQYLPIEEKEEREEAINETKIEIPQNEALNEKEEDQNNEIMNTSLPNEKIEEKEEEKEIKKPLIQKKERKVKEVKKNTPKITDEELFDDLKELKRELKNIKNRIRKHAKQPLLYSNITQDINKDNSKNILPEQIKPIIEQEEEDLRVEDIPKELTIQDQQKYWNNFKHNDENVDVNEGEEDIEEIEEPEIEYEYEYEF</sequence>
<dbReference type="VEuPathDB" id="AmoebaDB:EHI5A_262490"/>
<evidence type="ECO:0000313" key="4">
    <source>
        <dbReference type="Proteomes" id="UP000078387"/>
    </source>
</evidence>
<evidence type="ECO:0000256" key="1">
    <source>
        <dbReference type="SAM" id="Coils"/>
    </source>
</evidence>
<evidence type="ECO:0000256" key="2">
    <source>
        <dbReference type="SAM" id="MobiDB-lite"/>
    </source>
</evidence>
<dbReference type="EMBL" id="BDEQ01000001">
    <property type="protein sequence ID" value="GAT98238.1"/>
    <property type="molecule type" value="Genomic_DNA"/>
</dbReference>
<accession>A0A5K1U9H0</accession>
<reference evidence="3 4" key="1">
    <citation type="submission" date="2016-05" db="EMBL/GenBank/DDBJ databases">
        <title>First whole genome sequencing of Entamoeba histolytica HM1:IMSS-clone-6.</title>
        <authorList>
            <person name="Mukherjee Avik.K."/>
            <person name="Izumyama S."/>
            <person name="Nakada-Tsukui K."/>
            <person name="Nozaki T."/>
        </authorList>
    </citation>
    <scope>NUCLEOTIDE SEQUENCE [LARGE SCALE GENOMIC DNA]</scope>
    <source>
        <strain evidence="3 4">HM1:IMSS clone 6</strain>
    </source>
</reference>
<dbReference type="VEuPathDB" id="AmoebaDB:EHI8A_185590"/>
<comment type="caution">
    <text evidence="3">The sequence shown here is derived from an EMBL/GenBank/DDBJ whole genome shotgun (WGS) entry which is preliminary data.</text>
</comment>
<dbReference type="Proteomes" id="UP000078387">
    <property type="component" value="Unassembled WGS sequence"/>
</dbReference>
<gene>
    <name evidence="3" type="ORF">CL6EHI_074570</name>
</gene>
<feature type="compositionally biased region" description="Basic and acidic residues" evidence="2">
    <location>
        <begin position="338"/>
        <end position="348"/>
    </location>
</feature>
<protein>
    <submittedName>
        <fullName evidence="3">Uncharacterized protein</fullName>
    </submittedName>
</protein>
<dbReference type="VEuPathDB" id="AmoebaDB:EHI7A_155400"/>
<name>A0A5K1U9H0_ENTHI</name>
<feature type="region of interest" description="Disordered" evidence="2">
    <location>
        <begin position="315"/>
        <end position="348"/>
    </location>
</feature>